<feature type="transmembrane region" description="Helical" evidence="7">
    <location>
        <begin position="267"/>
        <end position="292"/>
    </location>
</feature>
<feature type="transmembrane region" description="Helical" evidence="7">
    <location>
        <begin position="312"/>
        <end position="332"/>
    </location>
</feature>
<comment type="similarity">
    <text evidence="2">Belongs to the NrfD family.</text>
</comment>
<dbReference type="Pfam" id="PF03916">
    <property type="entry name" value="NrfD"/>
    <property type="match status" value="1"/>
</dbReference>
<evidence type="ECO:0000256" key="5">
    <source>
        <dbReference type="ARBA" id="ARBA00022989"/>
    </source>
</evidence>
<organism evidence="8">
    <name type="scientific">marine sediment metagenome</name>
    <dbReference type="NCBI Taxonomy" id="412755"/>
    <lineage>
        <taxon>unclassified sequences</taxon>
        <taxon>metagenomes</taxon>
        <taxon>ecological metagenomes</taxon>
    </lineage>
</organism>
<feature type="transmembrane region" description="Helical" evidence="7">
    <location>
        <begin position="14"/>
        <end position="36"/>
    </location>
</feature>
<dbReference type="PANTHER" id="PTHR34856">
    <property type="entry name" value="PROTEIN NRFD"/>
    <property type="match status" value="1"/>
</dbReference>
<keyword evidence="6 7" id="KW-0472">Membrane</keyword>
<comment type="caution">
    <text evidence="8">The sequence shown here is derived from an EMBL/GenBank/DDBJ whole genome shotgun (WGS) entry which is preliminary data.</text>
</comment>
<dbReference type="PANTHER" id="PTHR34856:SF2">
    <property type="entry name" value="PROTEIN NRFD"/>
    <property type="match status" value="1"/>
</dbReference>
<feature type="transmembrane region" description="Helical" evidence="7">
    <location>
        <begin position="393"/>
        <end position="414"/>
    </location>
</feature>
<evidence type="ECO:0000256" key="2">
    <source>
        <dbReference type="ARBA" id="ARBA00008929"/>
    </source>
</evidence>
<evidence type="ECO:0008006" key="9">
    <source>
        <dbReference type="Google" id="ProtNLM"/>
    </source>
</evidence>
<comment type="subcellular location">
    <subcellularLocation>
        <location evidence="1">Cell membrane</location>
        <topology evidence="1">Multi-pass membrane protein</topology>
    </subcellularLocation>
</comment>
<dbReference type="InterPro" id="IPR005614">
    <property type="entry name" value="NrfD-like"/>
</dbReference>
<evidence type="ECO:0000256" key="3">
    <source>
        <dbReference type="ARBA" id="ARBA00022475"/>
    </source>
</evidence>
<feature type="transmembrane region" description="Helical" evidence="7">
    <location>
        <begin position="233"/>
        <end position="255"/>
    </location>
</feature>
<keyword evidence="5 7" id="KW-1133">Transmembrane helix</keyword>
<reference evidence="8" key="1">
    <citation type="journal article" date="2015" name="Nature">
        <title>Complex archaea that bridge the gap between prokaryotes and eukaryotes.</title>
        <authorList>
            <person name="Spang A."/>
            <person name="Saw J.H."/>
            <person name="Jorgensen S.L."/>
            <person name="Zaremba-Niedzwiedzka K."/>
            <person name="Martijn J."/>
            <person name="Lind A.E."/>
            <person name="van Eijk R."/>
            <person name="Schleper C."/>
            <person name="Guy L."/>
            <person name="Ettema T.J."/>
        </authorList>
    </citation>
    <scope>NUCLEOTIDE SEQUENCE</scope>
</reference>
<dbReference type="AlphaFoldDB" id="A0A0F9K573"/>
<evidence type="ECO:0000256" key="1">
    <source>
        <dbReference type="ARBA" id="ARBA00004651"/>
    </source>
</evidence>
<evidence type="ECO:0000256" key="4">
    <source>
        <dbReference type="ARBA" id="ARBA00022692"/>
    </source>
</evidence>
<feature type="transmembrane region" description="Helical" evidence="7">
    <location>
        <begin position="56"/>
        <end position="76"/>
    </location>
</feature>
<accession>A0A0F9K573</accession>
<dbReference type="Gene3D" id="1.20.1630.10">
    <property type="entry name" value="Formate dehydrogenase/DMSO reductase domain"/>
    <property type="match status" value="1"/>
</dbReference>
<keyword evidence="3" id="KW-1003">Cell membrane</keyword>
<evidence type="ECO:0000313" key="8">
    <source>
        <dbReference type="EMBL" id="KKM06358.1"/>
    </source>
</evidence>
<gene>
    <name evidence="8" type="ORF">LCGC14_1744790</name>
</gene>
<evidence type="ECO:0000256" key="6">
    <source>
        <dbReference type="ARBA" id="ARBA00023136"/>
    </source>
</evidence>
<proteinExistence type="inferred from homology"/>
<feature type="transmembrane region" description="Helical" evidence="7">
    <location>
        <begin position="88"/>
        <end position="106"/>
    </location>
</feature>
<dbReference type="InterPro" id="IPR052049">
    <property type="entry name" value="Electron_transfer_protein"/>
</dbReference>
<name>A0A0F9K573_9ZZZZ</name>
<feature type="transmembrane region" description="Helical" evidence="7">
    <location>
        <begin position="197"/>
        <end position="221"/>
    </location>
</feature>
<keyword evidence="4 7" id="KW-0812">Transmembrane</keyword>
<evidence type="ECO:0000256" key="7">
    <source>
        <dbReference type="SAM" id="Phobius"/>
    </source>
</evidence>
<feature type="transmembrane region" description="Helical" evidence="7">
    <location>
        <begin position="344"/>
        <end position="366"/>
    </location>
</feature>
<sequence length="424" mass="46799">MTLGDVANRKTAHVAYYVVVGLLAVMGLAVLGYRLAEGMKVTSLTSSIPWGMWVSAYIYFVGLSAGSFLLSTLIYVFNMRQFERIGRIALLSAFFALAAALLFIWIDLGQPWRFWRMFLTPNWTSVMTIEGWLYIIYMLIIVAELWLLMRADLARLAEEETGFRQTLYRLLALGYEPQMTAEAVEASEEATRRWVTVLGVIGVPTAIAVHGGTGSIFAVAIARPYWSTPLMPIVFLVSALVSGTALVTFIYAFFGRRDAEHGQLVRSLSGLLVLFIAIDIILLIFDALVSLYSATPEHGDVWRAVATGQYAFVFWGGQIGLGALIPMFLIGYRGTQRSTTWLGLAGLSAVIGIIGVRLNIVIPGFVVPELQGLDSAFVDSRLLYDYFPSSWEWLSTIGLVAAIVLAFSIALELLPVYGREEVRS</sequence>
<protein>
    <recommendedName>
        <fullName evidence="9">Molybdopterin oxidoreductase</fullName>
    </recommendedName>
</protein>
<dbReference type="EMBL" id="LAZR01016012">
    <property type="protein sequence ID" value="KKM06358.1"/>
    <property type="molecule type" value="Genomic_DNA"/>
</dbReference>
<dbReference type="GO" id="GO:0005886">
    <property type="term" value="C:plasma membrane"/>
    <property type="evidence" value="ECO:0007669"/>
    <property type="project" value="UniProtKB-SubCell"/>
</dbReference>
<feature type="transmembrane region" description="Helical" evidence="7">
    <location>
        <begin position="126"/>
        <end position="148"/>
    </location>
</feature>